<gene>
    <name evidence="7" type="ORF">AHIS1636_00290</name>
</gene>
<dbReference type="Pfam" id="PF07501">
    <property type="entry name" value="G5"/>
    <property type="match status" value="1"/>
</dbReference>
<keyword evidence="5" id="KW-0812">Transmembrane</keyword>
<feature type="domain" description="G5" evidence="6">
    <location>
        <begin position="199"/>
        <end position="280"/>
    </location>
</feature>
<name>A0ABQ5MPF2_9MICC</name>
<dbReference type="InterPro" id="IPR010618">
    <property type="entry name" value="RPF"/>
</dbReference>
<feature type="compositionally biased region" description="Basic and acidic residues" evidence="4">
    <location>
        <begin position="278"/>
        <end position="288"/>
    </location>
</feature>
<feature type="transmembrane region" description="Helical" evidence="5">
    <location>
        <begin position="12"/>
        <end position="31"/>
    </location>
</feature>
<organism evidence="7 8">
    <name type="scientific">Arthrobacter mangrovi</name>
    <dbReference type="NCBI Taxonomy" id="2966350"/>
    <lineage>
        <taxon>Bacteria</taxon>
        <taxon>Bacillati</taxon>
        <taxon>Actinomycetota</taxon>
        <taxon>Actinomycetes</taxon>
        <taxon>Micrococcales</taxon>
        <taxon>Micrococcaceae</taxon>
        <taxon>Arthrobacter</taxon>
    </lineage>
</organism>
<dbReference type="InterPro" id="IPR023346">
    <property type="entry name" value="Lysozyme-like_dom_sf"/>
</dbReference>
<keyword evidence="5" id="KW-0472">Membrane</keyword>
<protein>
    <submittedName>
        <fullName evidence="7">Transglycosylase</fullName>
    </submittedName>
</protein>
<evidence type="ECO:0000256" key="3">
    <source>
        <dbReference type="ARBA" id="ARBA00022801"/>
    </source>
</evidence>
<dbReference type="InterPro" id="IPR011098">
    <property type="entry name" value="G5_dom"/>
</dbReference>
<dbReference type="RefSeq" id="WP_275116354.1">
    <property type="nucleotide sequence ID" value="NZ_BRVS01000001.1"/>
</dbReference>
<dbReference type="Pfam" id="PF03990">
    <property type="entry name" value="DUF348"/>
    <property type="match status" value="3"/>
</dbReference>
<evidence type="ECO:0000313" key="7">
    <source>
        <dbReference type="EMBL" id="GLB65590.1"/>
    </source>
</evidence>
<dbReference type="Gene3D" id="2.20.230.10">
    <property type="entry name" value="Resuscitation-promoting factor rpfb"/>
    <property type="match status" value="1"/>
</dbReference>
<keyword evidence="5" id="KW-1133">Transmembrane helix</keyword>
<dbReference type="Pfam" id="PF06737">
    <property type="entry name" value="Transglycosylas"/>
    <property type="match status" value="1"/>
</dbReference>
<feature type="region of interest" description="Disordered" evidence="4">
    <location>
        <begin position="263"/>
        <end position="295"/>
    </location>
</feature>
<dbReference type="Gene3D" id="1.10.530.10">
    <property type="match status" value="1"/>
</dbReference>
<comment type="caution">
    <text evidence="7">The sequence shown here is derived from an EMBL/GenBank/DDBJ whole genome shotgun (WGS) entry which is preliminary data.</text>
</comment>
<evidence type="ECO:0000256" key="2">
    <source>
        <dbReference type="ARBA" id="ARBA00022729"/>
    </source>
</evidence>
<sequence length="374" mass="39741">MANALKNRWVKITGQVIVMTALVFGLVAFVGNNKSVTLTVDGQASNVSTFGTTVQDVLDEAGVQVDGYDEVTPAVASEISNGGSIQVITAKPVKLTLDGASKIVQSTSATVKDLINELGVEEDSDLSAPLDADLASVSNVVISTPKTVTITVDGKTKDKITTAATVGDLLTEQKITLGKDDELSKPKSTPVKEKLKLKITRIDRDQKIEITEPIAFETETKKDSSMYEDEKVVTRTGIAGERTKTYALVLVDGKETERELVKDRVTTEPVSEKVSVGTKERPEPEPKTDNTNVGGTWQALAQCESGGNWSINSGNGYYGGLQFNQSSWLGAGGGKYAPLPHMASAAEQIATAEVLRSNGGWGHWPACAAKLGLL</sequence>
<keyword evidence="2" id="KW-0732">Signal</keyword>
<dbReference type="EMBL" id="BRVS01000001">
    <property type="protein sequence ID" value="GLB65590.1"/>
    <property type="molecule type" value="Genomic_DNA"/>
</dbReference>
<evidence type="ECO:0000256" key="4">
    <source>
        <dbReference type="SAM" id="MobiDB-lite"/>
    </source>
</evidence>
<dbReference type="SUPFAM" id="SSF53955">
    <property type="entry name" value="Lysozyme-like"/>
    <property type="match status" value="1"/>
</dbReference>
<accession>A0ABQ5MPF2</accession>
<evidence type="ECO:0000256" key="5">
    <source>
        <dbReference type="SAM" id="Phobius"/>
    </source>
</evidence>
<keyword evidence="8" id="KW-1185">Reference proteome</keyword>
<proteinExistence type="inferred from homology"/>
<dbReference type="Proteomes" id="UP001209654">
    <property type="component" value="Unassembled WGS sequence"/>
</dbReference>
<comment type="similarity">
    <text evidence="1">Belongs to the transglycosylase family. Rpf subfamily.</text>
</comment>
<evidence type="ECO:0000256" key="1">
    <source>
        <dbReference type="ARBA" id="ARBA00010830"/>
    </source>
</evidence>
<dbReference type="InterPro" id="IPR007137">
    <property type="entry name" value="DUF348"/>
</dbReference>
<evidence type="ECO:0000313" key="8">
    <source>
        <dbReference type="Proteomes" id="UP001209654"/>
    </source>
</evidence>
<dbReference type="CDD" id="cd13925">
    <property type="entry name" value="RPF"/>
    <property type="match status" value="1"/>
</dbReference>
<reference evidence="7 8" key="1">
    <citation type="journal article" date="2023" name="Int. J. Syst. Evol. Microbiol.">
        <title>Arthrobacter mangrovi sp. nov., an actinobacterium isolated from the rhizosphere of a mangrove.</title>
        <authorList>
            <person name="Hamada M."/>
            <person name="Saitou S."/>
            <person name="Enomoto N."/>
            <person name="Nanri K."/>
            <person name="Hidaka K."/>
            <person name="Miura T."/>
            <person name="Tamura T."/>
        </authorList>
    </citation>
    <scope>NUCLEOTIDE SEQUENCE [LARGE SCALE GENOMIC DNA]</scope>
    <source>
        <strain evidence="7 8">NBRC 112813</strain>
    </source>
</reference>
<dbReference type="PROSITE" id="PS51109">
    <property type="entry name" value="G5"/>
    <property type="match status" value="1"/>
</dbReference>
<keyword evidence="3" id="KW-0378">Hydrolase</keyword>
<dbReference type="SMART" id="SM01208">
    <property type="entry name" value="G5"/>
    <property type="match status" value="1"/>
</dbReference>
<evidence type="ECO:0000259" key="6">
    <source>
        <dbReference type="PROSITE" id="PS51109"/>
    </source>
</evidence>